<dbReference type="Pfam" id="PF13641">
    <property type="entry name" value="Glyco_tranf_2_3"/>
    <property type="match status" value="1"/>
</dbReference>
<feature type="transmembrane region" description="Helical" evidence="7">
    <location>
        <begin position="63"/>
        <end position="86"/>
    </location>
</feature>
<evidence type="ECO:0000313" key="8">
    <source>
        <dbReference type="EMBL" id="KAI5082816.1"/>
    </source>
</evidence>
<proteinExistence type="predicted"/>
<dbReference type="PANTHER" id="PTHR43867">
    <property type="entry name" value="CELLULOSE SYNTHASE CATALYTIC SUBUNIT A [UDP-FORMING]"/>
    <property type="match status" value="1"/>
</dbReference>
<dbReference type="GO" id="GO:0016020">
    <property type="term" value="C:membrane"/>
    <property type="evidence" value="ECO:0007669"/>
    <property type="project" value="UniProtKB-SubCell"/>
</dbReference>
<reference evidence="8" key="1">
    <citation type="submission" date="2021-01" db="EMBL/GenBank/DDBJ databases">
        <title>Adiantum capillus-veneris genome.</title>
        <authorList>
            <person name="Fang Y."/>
            <person name="Liao Q."/>
        </authorList>
    </citation>
    <scope>NUCLEOTIDE SEQUENCE</scope>
    <source>
        <strain evidence="8">H3</strain>
        <tissue evidence="8">Leaf</tissue>
    </source>
</reference>
<evidence type="ECO:0000313" key="9">
    <source>
        <dbReference type="Proteomes" id="UP000886520"/>
    </source>
</evidence>
<feature type="transmembrane region" description="Helical" evidence="7">
    <location>
        <begin position="495"/>
        <end position="514"/>
    </location>
</feature>
<comment type="subcellular location">
    <subcellularLocation>
        <location evidence="1">Membrane</location>
        <topology evidence="1">Multi-pass membrane protein</topology>
    </subcellularLocation>
</comment>
<evidence type="ECO:0000256" key="1">
    <source>
        <dbReference type="ARBA" id="ARBA00004141"/>
    </source>
</evidence>
<dbReference type="OrthoDB" id="1896159at2759"/>
<name>A0A9D4VAB1_ADICA</name>
<keyword evidence="3" id="KW-0808">Transferase</keyword>
<dbReference type="CDD" id="cd06421">
    <property type="entry name" value="CESA_CelA_like"/>
    <property type="match status" value="1"/>
</dbReference>
<evidence type="ECO:0000256" key="2">
    <source>
        <dbReference type="ARBA" id="ARBA00022676"/>
    </source>
</evidence>
<evidence type="ECO:0000256" key="4">
    <source>
        <dbReference type="ARBA" id="ARBA00022692"/>
    </source>
</evidence>
<organism evidence="8 9">
    <name type="scientific">Adiantum capillus-veneris</name>
    <name type="common">Maidenhair fern</name>
    <dbReference type="NCBI Taxonomy" id="13818"/>
    <lineage>
        <taxon>Eukaryota</taxon>
        <taxon>Viridiplantae</taxon>
        <taxon>Streptophyta</taxon>
        <taxon>Embryophyta</taxon>
        <taxon>Tracheophyta</taxon>
        <taxon>Polypodiopsida</taxon>
        <taxon>Polypodiidae</taxon>
        <taxon>Polypodiales</taxon>
        <taxon>Pteridineae</taxon>
        <taxon>Pteridaceae</taxon>
        <taxon>Vittarioideae</taxon>
        <taxon>Adiantum</taxon>
    </lineage>
</organism>
<dbReference type="AlphaFoldDB" id="A0A9D4VAB1"/>
<dbReference type="PANTHER" id="PTHR43867:SF2">
    <property type="entry name" value="CELLULOSE SYNTHASE CATALYTIC SUBUNIT A [UDP-FORMING]"/>
    <property type="match status" value="1"/>
</dbReference>
<evidence type="ECO:0000256" key="6">
    <source>
        <dbReference type="ARBA" id="ARBA00023136"/>
    </source>
</evidence>
<keyword evidence="6 7" id="KW-0472">Membrane</keyword>
<dbReference type="InterPro" id="IPR050321">
    <property type="entry name" value="Glycosyltr_2/OpgH_subfam"/>
</dbReference>
<dbReference type="Gene3D" id="3.90.550.10">
    <property type="entry name" value="Spore Coat Polysaccharide Biosynthesis Protein SpsA, Chain A"/>
    <property type="match status" value="1"/>
</dbReference>
<keyword evidence="5 7" id="KW-1133">Transmembrane helix</keyword>
<evidence type="ECO:0000256" key="7">
    <source>
        <dbReference type="SAM" id="Phobius"/>
    </source>
</evidence>
<evidence type="ECO:0000256" key="3">
    <source>
        <dbReference type="ARBA" id="ARBA00022679"/>
    </source>
</evidence>
<keyword evidence="4 7" id="KW-0812">Transmembrane</keyword>
<dbReference type="SUPFAM" id="SSF53448">
    <property type="entry name" value="Nucleotide-diphospho-sugar transferases"/>
    <property type="match status" value="1"/>
</dbReference>
<dbReference type="InterPro" id="IPR029044">
    <property type="entry name" value="Nucleotide-diphossugar_trans"/>
</dbReference>
<keyword evidence="2" id="KW-0328">Glycosyltransferase</keyword>
<evidence type="ECO:0008006" key="10">
    <source>
        <dbReference type="Google" id="ProtNLM"/>
    </source>
</evidence>
<evidence type="ECO:0000256" key="5">
    <source>
        <dbReference type="ARBA" id="ARBA00022989"/>
    </source>
</evidence>
<comment type="caution">
    <text evidence="8">The sequence shown here is derived from an EMBL/GenBank/DDBJ whole genome shotgun (WGS) entry which is preliminary data.</text>
</comment>
<keyword evidence="9" id="KW-1185">Reference proteome</keyword>
<sequence>MAEQELACQTRGRTQQVQDRAEDVIALLDSTQNSIHVSLSCPIKQDRCKANRHRCLSDGGNKLFLHVVCSCFVIAHLAATFSYLAFKALLYARHLKEVITTAPWLLVLLACECTYFMGNVLSAIADHLPPPNLRPDLTFNVENGEVKIINTSKVCYPNVTFSLEDGEPTPECFPRVDILLTCCKEPTDIPQDTIKAALALDYPQDRMKVLVLDDGGDDDLKAFCQALQVEMGSKRLLYLRREKIPGVPHHFKCGNLNYGLKHSDAEYVVLVDADMVLHTAYLRKVLPHIVEDEDVSFVQVPQYFYNLAVGDPLNDASVFNYERVLVHRDSMGAAACIGTGAIFRRAHLDLVGGFQPHSITEDTVTSFALFNLGFRSVYLTEKLQMGLTPWSLEAYIKQRQRWGTGAFQQFSSTYKMMLGPSSKLNLPLKVPNSIQSRNRDESQFWWTTPYYFKMVLKAIFNYKSTFSFTTTSSIDQRKKMEEHPIITHLKKLKHVRVHLVFFLAATAVATIRIHRSVKEFSNMKSFVPLLGMSLFLTSIWAHMAVPIMYVVWPTAHRPAQRKSLLKYTADGTPLFNPTVATPKFHWPVIFHELLSLSTLVFWSATLYITSS</sequence>
<dbReference type="Proteomes" id="UP000886520">
    <property type="component" value="Chromosome 3"/>
</dbReference>
<dbReference type="GO" id="GO:0016757">
    <property type="term" value="F:glycosyltransferase activity"/>
    <property type="evidence" value="ECO:0007669"/>
    <property type="project" value="UniProtKB-KW"/>
</dbReference>
<feature type="transmembrane region" description="Helical" evidence="7">
    <location>
        <begin position="526"/>
        <end position="552"/>
    </location>
</feature>
<protein>
    <recommendedName>
        <fullName evidence="10">Glycosyltransferase 2-like domain-containing protein</fullName>
    </recommendedName>
</protein>
<gene>
    <name evidence="8" type="ORF">GOP47_0002559</name>
</gene>
<dbReference type="EMBL" id="JABFUD020000002">
    <property type="protein sequence ID" value="KAI5082816.1"/>
    <property type="molecule type" value="Genomic_DNA"/>
</dbReference>
<feature type="transmembrane region" description="Helical" evidence="7">
    <location>
        <begin position="98"/>
        <end position="118"/>
    </location>
</feature>
<accession>A0A9D4VAB1</accession>